<accession>A0A067MDU0</accession>
<protein>
    <recommendedName>
        <fullName evidence="3">Aspartic peptidase DDI1-type domain-containing protein</fullName>
    </recommendedName>
</protein>
<evidence type="ECO:0008006" key="3">
    <source>
        <dbReference type="Google" id="ProtNLM"/>
    </source>
</evidence>
<dbReference type="Proteomes" id="UP000027195">
    <property type="component" value="Unassembled WGS sequence"/>
</dbReference>
<dbReference type="SUPFAM" id="SSF50630">
    <property type="entry name" value="Acid proteases"/>
    <property type="match status" value="1"/>
</dbReference>
<reference evidence="2" key="1">
    <citation type="journal article" date="2014" name="Proc. Natl. Acad. Sci. U.S.A.">
        <title>Extensive sampling of basidiomycete genomes demonstrates inadequacy of the white-rot/brown-rot paradigm for wood decay fungi.</title>
        <authorList>
            <person name="Riley R."/>
            <person name="Salamov A.A."/>
            <person name="Brown D.W."/>
            <person name="Nagy L.G."/>
            <person name="Floudas D."/>
            <person name="Held B.W."/>
            <person name="Levasseur A."/>
            <person name="Lombard V."/>
            <person name="Morin E."/>
            <person name="Otillar R."/>
            <person name="Lindquist E.A."/>
            <person name="Sun H."/>
            <person name="LaButti K.M."/>
            <person name="Schmutz J."/>
            <person name="Jabbour D."/>
            <person name="Luo H."/>
            <person name="Baker S.E."/>
            <person name="Pisabarro A.G."/>
            <person name="Walton J.D."/>
            <person name="Blanchette R.A."/>
            <person name="Henrissat B."/>
            <person name="Martin F."/>
            <person name="Cullen D."/>
            <person name="Hibbett D.S."/>
            <person name="Grigoriev I.V."/>
        </authorList>
    </citation>
    <scope>NUCLEOTIDE SEQUENCE [LARGE SCALE GENOMIC DNA]</scope>
    <source>
        <strain evidence="2">FD-172 SS1</strain>
    </source>
</reference>
<name>A0A067MDU0_BOTB1</name>
<evidence type="ECO:0000313" key="2">
    <source>
        <dbReference type="Proteomes" id="UP000027195"/>
    </source>
</evidence>
<organism evidence="1 2">
    <name type="scientific">Botryobasidium botryosum (strain FD-172 SS1)</name>
    <dbReference type="NCBI Taxonomy" id="930990"/>
    <lineage>
        <taxon>Eukaryota</taxon>
        <taxon>Fungi</taxon>
        <taxon>Dikarya</taxon>
        <taxon>Basidiomycota</taxon>
        <taxon>Agaricomycotina</taxon>
        <taxon>Agaricomycetes</taxon>
        <taxon>Cantharellales</taxon>
        <taxon>Botryobasidiaceae</taxon>
        <taxon>Botryobasidium</taxon>
    </lineage>
</organism>
<dbReference type="EMBL" id="KL198075">
    <property type="protein sequence ID" value="KDQ09756.1"/>
    <property type="molecule type" value="Genomic_DNA"/>
</dbReference>
<dbReference type="InterPro" id="IPR021109">
    <property type="entry name" value="Peptidase_aspartic_dom_sf"/>
</dbReference>
<evidence type="ECO:0000313" key="1">
    <source>
        <dbReference type="EMBL" id="KDQ09756.1"/>
    </source>
</evidence>
<dbReference type="HOGENOM" id="CLU_003921_8_0_1"/>
<dbReference type="AlphaFoldDB" id="A0A067MDU0"/>
<dbReference type="OrthoDB" id="5596707at2759"/>
<gene>
    <name evidence="1" type="ORF">BOTBODRAFT_116731</name>
</gene>
<keyword evidence="2" id="KW-1185">Reference proteome</keyword>
<dbReference type="CDD" id="cd00303">
    <property type="entry name" value="retropepsin_like"/>
    <property type="match status" value="1"/>
</dbReference>
<dbReference type="STRING" id="930990.A0A067MDU0"/>
<dbReference type="InParanoid" id="A0A067MDU0"/>
<dbReference type="Pfam" id="PF13650">
    <property type="entry name" value="Asp_protease_2"/>
    <property type="match status" value="1"/>
</dbReference>
<sequence length="164" mass="18538">MSVDDLRSHIGERIIGAASLPLRSIDGVVEGRTVVECVLDQGVMIVVMRKDIWERSGLPLRHDMVLTMENANNSTNRTMGFLPRVRVSFGGMELLLRVQVVDNAPFEILLGRPFFSLTSCETKDFRTGEQHVMLTSPDTGESLRFATREKGRRRRESVEEEADF</sequence>
<dbReference type="Gene3D" id="2.40.70.10">
    <property type="entry name" value="Acid Proteases"/>
    <property type="match status" value="1"/>
</dbReference>
<proteinExistence type="predicted"/>